<gene>
    <name evidence="2" type="ORF">B0T20DRAFT_335804</name>
</gene>
<reference evidence="2" key="1">
    <citation type="journal article" date="2023" name="Mol. Phylogenet. Evol.">
        <title>Genome-scale phylogeny and comparative genomics of the fungal order Sordariales.</title>
        <authorList>
            <person name="Hensen N."/>
            <person name="Bonometti L."/>
            <person name="Westerberg I."/>
            <person name="Brannstrom I.O."/>
            <person name="Guillou S."/>
            <person name="Cros-Aarteil S."/>
            <person name="Calhoun S."/>
            <person name="Haridas S."/>
            <person name="Kuo A."/>
            <person name="Mondo S."/>
            <person name="Pangilinan J."/>
            <person name="Riley R."/>
            <person name="LaButti K."/>
            <person name="Andreopoulos B."/>
            <person name="Lipzen A."/>
            <person name="Chen C."/>
            <person name="Yan M."/>
            <person name="Daum C."/>
            <person name="Ng V."/>
            <person name="Clum A."/>
            <person name="Steindorff A."/>
            <person name="Ohm R.A."/>
            <person name="Martin F."/>
            <person name="Silar P."/>
            <person name="Natvig D.O."/>
            <person name="Lalanne C."/>
            <person name="Gautier V."/>
            <person name="Ament-Velasquez S.L."/>
            <person name="Kruys A."/>
            <person name="Hutchinson M.I."/>
            <person name="Powell A.J."/>
            <person name="Barry K."/>
            <person name="Miller A.N."/>
            <person name="Grigoriev I.V."/>
            <person name="Debuchy R."/>
            <person name="Gladieux P."/>
            <person name="Hiltunen Thoren M."/>
            <person name="Johannesson H."/>
        </authorList>
    </citation>
    <scope>NUCLEOTIDE SEQUENCE</scope>
    <source>
        <strain evidence="2">FGSC 1904</strain>
    </source>
</reference>
<evidence type="ECO:0000256" key="1">
    <source>
        <dbReference type="SAM" id="Phobius"/>
    </source>
</evidence>
<reference evidence="2" key="2">
    <citation type="submission" date="2023-07" db="EMBL/GenBank/DDBJ databases">
        <authorList>
            <consortium name="Lawrence Berkeley National Laboratory"/>
            <person name="Haridas S."/>
            <person name="Hensen N."/>
            <person name="Bonometti L."/>
            <person name="Westerberg I."/>
            <person name="Brannstrom I.O."/>
            <person name="Guillou S."/>
            <person name="Cros-Aarteil S."/>
            <person name="Calhoun S."/>
            <person name="Kuo A."/>
            <person name="Mondo S."/>
            <person name="Pangilinan J."/>
            <person name="Riley R."/>
            <person name="LaButti K."/>
            <person name="Andreopoulos B."/>
            <person name="Lipzen A."/>
            <person name="Chen C."/>
            <person name="Yanf M."/>
            <person name="Daum C."/>
            <person name="Ng V."/>
            <person name="Clum A."/>
            <person name="Steindorff A."/>
            <person name="Ohm R."/>
            <person name="Martin F."/>
            <person name="Silar P."/>
            <person name="Natvig D."/>
            <person name="Lalanne C."/>
            <person name="Gautier V."/>
            <person name="Ament-velasquez S.L."/>
            <person name="Kruys A."/>
            <person name="Hutchinson M.I."/>
            <person name="Powell A.J."/>
            <person name="Barry K."/>
            <person name="Miller A.N."/>
            <person name="Grigoriev I.V."/>
            <person name="Debuchy R."/>
            <person name="Gladieux P."/>
            <person name="Thoren M.H."/>
            <person name="Johannesson H."/>
        </authorList>
    </citation>
    <scope>NUCLEOTIDE SEQUENCE</scope>
    <source>
        <strain evidence="2">FGSC 1904</strain>
    </source>
</reference>
<proteinExistence type="predicted"/>
<comment type="caution">
    <text evidence="2">The sequence shown here is derived from an EMBL/GenBank/DDBJ whole genome shotgun (WGS) entry which is preliminary data.</text>
</comment>
<keyword evidence="3" id="KW-1185">Reference proteome</keyword>
<dbReference type="Proteomes" id="UP001281003">
    <property type="component" value="Unassembled WGS sequence"/>
</dbReference>
<dbReference type="AlphaFoldDB" id="A0AAE0PK42"/>
<feature type="transmembrane region" description="Helical" evidence="1">
    <location>
        <begin position="12"/>
        <end position="34"/>
    </location>
</feature>
<feature type="non-terminal residue" evidence="2">
    <location>
        <position position="74"/>
    </location>
</feature>
<keyword evidence="1" id="KW-0812">Transmembrane</keyword>
<keyword evidence="1" id="KW-0472">Membrane</keyword>
<protein>
    <submittedName>
        <fullName evidence="2">Uncharacterized protein</fullName>
    </submittedName>
</protein>
<keyword evidence="1" id="KW-1133">Transmembrane helix</keyword>
<dbReference type="EMBL" id="JAUTDP010000002">
    <property type="protein sequence ID" value="KAK3401297.1"/>
    <property type="molecule type" value="Genomic_DNA"/>
</dbReference>
<organism evidence="2 3">
    <name type="scientific">Sordaria brevicollis</name>
    <dbReference type="NCBI Taxonomy" id="83679"/>
    <lineage>
        <taxon>Eukaryota</taxon>
        <taxon>Fungi</taxon>
        <taxon>Dikarya</taxon>
        <taxon>Ascomycota</taxon>
        <taxon>Pezizomycotina</taxon>
        <taxon>Sordariomycetes</taxon>
        <taxon>Sordariomycetidae</taxon>
        <taxon>Sordariales</taxon>
        <taxon>Sordariaceae</taxon>
        <taxon>Sordaria</taxon>
    </lineage>
</organism>
<evidence type="ECO:0000313" key="2">
    <source>
        <dbReference type="EMBL" id="KAK3401297.1"/>
    </source>
</evidence>
<name>A0AAE0PK42_SORBR</name>
<sequence length="74" mass="8107">MALTQLAHSASAILPIVLPSLAAIFVCALIQQLFFSSNPLSKVPTVGDEYGGYEKKRQAYLTRAKDLYVEGYTK</sequence>
<evidence type="ECO:0000313" key="3">
    <source>
        <dbReference type="Proteomes" id="UP001281003"/>
    </source>
</evidence>
<accession>A0AAE0PK42</accession>